<name>A0A1J0GVY7_9CAUD</name>
<accession>A0A1J0GVY7</accession>
<evidence type="ECO:0000313" key="1">
    <source>
        <dbReference type="EMBL" id="APC46354.1"/>
    </source>
</evidence>
<dbReference type="RefSeq" id="YP_009831817.1">
    <property type="nucleotide sequence ID" value="NC_048650.1"/>
</dbReference>
<organism evidence="1 2">
    <name type="scientific">Streptomyces phage BRock</name>
    <dbReference type="NCBI Taxonomy" id="1913591"/>
    <lineage>
        <taxon>Viruses</taxon>
        <taxon>Duplodnaviria</taxon>
        <taxon>Heunggongvirae</taxon>
        <taxon>Uroviricota</taxon>
        <taxon>Caudoviricetes</taxon>
        <taxon>Borockvirus</taxon>
        <taxon>Borockvirus brock</taxon>
    </lineage>
</organism>
<sequence>MHSSVRSDEVFSIGDKFSDEYERFEHVRPCIIEIMQSWLDPDTGEQYYVVKCVQAAPPTHGMMFEGEVDLLDHYSIDKYYGKRV</sequence>
<protein>
    <submittedName>
        <fullName evidence="1">Uncharacterized protein</fullName>
    </submittedName>
</protein>
<evidence type="ECO:0000313" key="2">
    <source>
        <dbReference type="Proteomes" id="UP000224898"/>
    </source>
</evidence>
<dbReference type="Proteomes" id="UP000224898">
    <property type="component" value="Segment"/>
</dbReference>
<reference evidence="1 2" key="1">
    <citation type="submission" date="2016-09" db="EMBL/GenBank/DDBJ databases">
        <title>Complete Genome Sequence of Streptomyces 5a phage BRock.</title>
        <authorList>
            <person name="Crossman A."/>
            <person name="Baron S."/>
            <person name="Jamdagni P."/>
            <person name="Khatri P."/>
            <person name="Sharma D."/>
            <person name="Pandey M."/>
            <person name="Goyal S."/>
            <person name="Kumar S."/>
            <person name="Phogat A."/>
            <person name="Chawla G."/>
            <person name="Pasricha M."/>
            <person name="Gupta K."/>
            <person name="Bazzad D."/>
            <person name="Aggarwal V."/>
            <person name="Poughat A."/>
            <person name="Singh K."/>
            <person name="Rana P."/>
            <person name="Gautam R."/>
            <person name="Sharma V."/>
            <person name="Tyagi D."/>
            <person name="Shahi A."/>
            <person name="Jangra N."/>
            <person name="Malik M."/>
            <person name="Sidhu P.K."/>
            <person name="Malik S."/>
            <person name="Ghalyan Y."/>
            <person name="Sharma S.S."/>
            <person name="Malik A."/>
            <person name="Chuttani R."/>
            <person name="Bamal N."/>
            <person name="Bhadula D."/>
            <person name="Batra A."/>
            <person name="Temple L."/>
            <person name="Nehra K."/>
        </authorList>
    </citation>
    <scope>NUCLEOTIDE SEQUENCE [LARGE SCALE GENOMIC DNA]</scope>
</reference>
<proteinExistence type="predicted"/>
<keyword evidence="2" id="KW-1185">Reference proteome</keyword>
<dbReference type="GeneID" id="55601506"/>
<dbReference type="KEGG" id="vg:55601506"/>
<dbReference type="EMBL" id="KX925554">
    <property type="protein sequence ID" value="APC46354.1"/>
    <property type="molecule type" value="Genomic_DNA"/>
</dbReference>